<dbReference type="InterPro" id="IPR007537">
    <property type="entry name" value="tRNAHis_GuaTrfase_Thg1"/>
</dbReference>
<feature type="binding site" evidence="16">
    <location>
        <position position="29"/>
    </location>
    <ligand>
        <name>Mg(2+)</name>
        <dbReference type="ChEBI" id="CHEBI:18420"/>
        <label>2</label>
        <note>catalytic</note>
    </ligand>
</feature>
<dbReference type="Pfam" id="PF14413">
    <property type="entry name" value="Thg1C"/>
    <property type="match status" value="1"/>
</dbReference>
<keyword evidence="10 14" id="KW-0460">Magnesium</keyword>
<feature type="domain" description="Thg1 C-terminal" evidence="19">
    <location>
        <begin position="141"/>
        <end position="279"/>
    </location>
</feature>
<evidence type="ECO:0000313" key="21">
    <source>
        <dbReference type="EMBL" id="KAE9988325.1"/>
    </source>
</evidence>
<comment type="cofactor">
    <cofactor evidence="16">
        <name>Mg(2+)</name>
        <dbReference type="ChEBI" id="CHEBI:18420"/>
    </cofactor>
    <text evidence="16">Binds 2 magnesium ions per subunit.</text>
</comment>
<keyword evidence="6 14" id="KW-0819">tRNA processing</keyword>
<name>A0A8H3YSU5_VENIN</name>
<dbReference type="InterPro" id="IPR038469">
    <property type="entry name" value="tRNAHis_GuaTrfase_Thg1_sf"/>
</dbReference>
<dbReference type="FunFam" id="3.30.70.3000:FF:000001">
    <property type="entry name" value="tRNA(His) guanylyltransferase"/>
    <property type="match status" value="1"/>
</dbReference>
<dbReference type="Pfam" id="PF04446">
    <property type="entry name" value="Thg1"/>
    <property type="match status" value="1"/>
</dbReference>
<evidence type="ECO:0000256" key="7">
    <source>
        <dbReference type="ARBA" id="ARBA00022695"/>
    </source>
</evidence>
<dbReference type="Proteomes" id="UP000490939">
    <property type="component" value="Unassembled WGS sequence"/>
</dbReference>
<evidence type="ECO:0000313" key="23">
    <source>
        <dbReference type="Proteomes" id="UP000490939"/>
    </source>
</evidence>
<feature type="region of interest" description="Disordered" evidence="17">
    <location>
        <begin position="329"/>
        <end position="348"/>
    </location>
</feature>
<sequence length="348" mass="38973">MANSKYEYTRLFEREDVLLRNTWIVVRIDGRGFSKFSEKHAFQKPNDLRALNLMNAAATAVMKDLPDLILAYGVSDEYSFVFHKDTCLFDRRSSKLMTTVVSTFTAYYVSLWPVYFPDKALAGGLLPTFDGRCVCYPSVGNLRDYVCWRQVDCHINNQYNTTYWALRQKGNQTPQQATQTLSGTLASDKNEILFSQFAINYNDEPDIFKKGTTLYRDFELLDVEKEGAGLDEEGAGLGKEGVGLKGEMGGTEKLSKTAMRKEGKRKAKVGIAVFHGDVIGDTFWERRSWILSGRAGRVREEVQGVADGEAEVKVEGNGNGVLEKRELEVRPGTESSMVPSEQAAGEMV</sequence>
<organism evidence="20 23">
    <name type="scientific">Venturia inaequalis</name>
    <name type="common">Apple scab fungus</name>
    <dbReference type="NCBI Taxonomy" id="5025"/>
    <lineage>
        <taxon>Eukaryota</taxon>
        <taxon>Fungi</taxon>
        <taxon>Dikarya</taxon>
        <taxon>Ascomycota</taxon>
        <taxon>Pezizomycotina</taxon>
        <taxon>Dothideomycetes</taxon>
        <taxon>Pleosporomycetidae</taxon>
        <taxon>Venturiales</taxon>
        <taxon>Venturiaceae</taxon>
        <taxon>Venturia</taxon>
    </lineage>
</organism>
<evidence type="ECO:0000256" key="8">
    <source>
        <dbReference type="ARBA" id="ARBA00022723"/>
    </source>
</evidence>
<evidence type="ECO:0000256" key="11">
    <source>
        <dbReference type="ARBA" id="ARBA00023134"/>
    </source>
</evidence>
<dbReference type="GO" id="GO:0006400">
    <property type="term" value="P:tRNA modification"/>
    <property type="evidence" value="ECO:0007669"/>
    <property type="project" value="UniProtKB-UniRule"/>
</dbReference>
<dbReference type="PANTHER" id="PTHR12729:SF6">
    <property type="entry name" value="TRNA(HIS) GUANYLYLTRANSFERASE-RELATED"/>
    <property type="match status" value="1"/>
</dbReference>
<dbReference type="InterPro" id="IPR025845">
    <property type="entry name" value="Thg1_C_dom"/>
</dbReference>
<evidence type="ECO:0000256" key="1">
    <source>
        <dbReference type="ARBA" id="ARBA00002939"/>
    </source>
</evidence>
<evidence type="ECO:0000256" key="16">
    <source>
        <dbReference type="PIRSR" id="PIRSR028980-2"/>
    </source>
</evidence>
<evidence type="ECO:0000259" key="19">
    <source>
        <dbReference type="Pfam" id="PF14413"/>
    </source>
</evidence>
<dbReference type="GO" id="GO:0008193">
    <property type="term" value="F:tRNA guanylyltransferase activity"/>
    <property type="evidence" value="ECO:0007669"/>
    <property type="project" value="UniProtKB-UniRule"/>
</dbReference>
<keyword evidence="7 14" id="KW-0548">Nucleotidyltransferase</keyword>
<evidence type="ECO:0000256" key="15">
    <source>
        <dbReference type="PIRSR" id="PIRSR028980-1"/>
    </source>
</evidence>
<evidence type="ECO:0000256" key="9">
    <source>
        <dbReference type="ARBA" id="ARBA00022741"/>
    </source>
</evidence>
<protein>
    <recommendedName>
        <fullName evidence="4 14">tRNA(His) guanylyltransferase</fullName>
        <ecNumber evidence="3 14">2.7.7.79</ecNumber>
    </recommendedName>
    <alternativeName>
        <fullName evidence="12 14">tRNA-histidine guanylyltransferase</fullName>
    </alternativeName>
</protein>
<dbReference type="Gene3D" id="3.30.70.3000">
    <property type="match status" value="1"/>
</dbReference>
<evidence type="ECO:0000256" key="4">
    <source>
        <dbReference type="ARBA" id="ARBA00015443"/>
    </source>
</evidence>
<dbReference type="InterPro" id="IPR024956">
    <property type="entry name" value="tRNAHis_GuaTrfase_cat"/>
</dbReference>
<dbReference type="AlphaFoldDB" id="A0A8H3YSU5"/>
<evidence type="ECO:0000259" key="18">
    <source>
        <dbReference type="Pfam" id="PF04446"/>
    </source>
</evidence>
<feature type="binding site" evidence="16">
    <location>
        <position position="30"/>
    </location>
    <ligand>
        <name>Mg(2+)</name>
        <dbReference type="ChEBI" id="CHEBI:18420"/>
        <label>1</label>
        <note>catalytic</note>
    </ligand>
</feature>
<keyword evidence="11 14" id="KW-0342">GTP-binding</keyword>
<reference evidence="20 23" key="1">
    <citation type="submission" date="2019-07" db="EMBL/GenBank/DDBJ databases">
        <title>Venturia inaequalis Genome Resource.</title>
        <authorList>
            <person name="Lichtner F.J."/>
        </authorList>
    </citation>
    <scope>NUCLEOTIDE SEQUENCE [LARGE SCALE GENOMIC DNA]</scope>
    <source>
        <strain evidence="21 22">120213</strain>
        <strain evidence="20 23">DMI_063113</strain>
    </source>
</reference>
<keyword evidence="23" id="KW-1185">Reference proteome</keyword>
<dbReference type="EMBL" id="WNWR01000856">
    <property type="protein sequence ID" value="KAE9968096.1"/>
    <property type="molecule type" value="Genomic_DNA"/>
</dbReference>
<evidence type="ECO:0000256" key="10">
    <source>
        <dbReference type="ARBA" id="ARBA00022842"/>
    </source>
</evidence>
<dbReference type="PIRSF" id="PIRSF028980">
    <property type="entry name" value="tRNAHis_guanylyltransferase"/>
    <property type="match status" value="1"/>
</dbReference>
<evidence type="ECO:0000256" key="5">
    <source>
        <dbReference type="ARBA" id="ARBA00022679"/>
    </source>
</evidence>
<dbReference type="GO" id="GO:0000287">
    <property type="term" value="F:magnesium ion binding"/>
    <property type="evidence" value="ECO:0007669"/>
    <property type="project" value="UniProtKB-UniRule"/>
</dbReference>
<feature type="binding site" evidence="16">
    <location>
        <position position="76"/>
    </location>
    <ligand>
        <name>Mg(2+)</name>
        <dbReference type="ChEBI" id="CHEBI:18420"/>
        <label>1</label>
        <note>catalytic</note>
    </ligand>
</feature>
<dbReference type="EMBL" id="WNWS01000009">
    <property type="protein sequence ID" value="KAE9988325.1"/>
    <property type="molecule type" value="Genomic_DNA"/>
</dbReference>
<feature type="binding site" evidence="16">
    <location>
        <position position="29"/>
    </location>
    <ligand>
        <name>Mg(2+)</name>
        <dbReference type="ChEBI" id="CHEBI:18420"/>
        <label>1</label>
        <note>catalytic</note>
    </ligand>
</feature>
<keyword evidence="8 14" id="KW-0479">Metal-binding</keyword>
<proteinExistence type="inferred from homology"/>
<evidence type="ECO:0000256" key="13">
    <source>
        <dbReference type="ARBA" id="ARBA00047281"/>
    </source>
</evidence>
<keyword evidence="9 14" id="KW-0547">Nucleotide-binding</keyword>
<dbReference type="EC" id="2.7.7.79" evidence="3 14"/>
<evidence type="ECO:0000313" key="22">
    <source>
        <dbReference type="Proteomes" id="UP000447873"/>
    </source>
</evidence>
<comment type="similarity">
    <text evidence="2 14">Belongs to the tRNA(His) guanylyltransferase family.</text>
</comment>
<gene>
    <name evidence="20" type="ORF">EG327_011189</name>
    <name evidence="21" type="ORF">EG328_011698</name>
</gene>
<dbReference type="Proteomes" id="UP000447873">
    <property type="component" value="Unassembled WGS sequence"/>
</dbReference>
<evidence type="ECO:0000256" key="17">
    <source>
        <dbReference type="SAM" id="MobiDB-lite"/>
    </source>
</evidence>
<evidence type="ECO:0000313" key="20">
    <source>
        <dbReference type="EMBL" id="KAE9968096.1"/>
    </source>
</evidence>
<accession>A0A8H3YSU5</accession>
<evidence type="ECO:0000256" key="14">
    <source>
        <dbReference type="PIRNR" id="PIRNR028980"/>
    </source>
</evidence>
<comment type="catalytic activity">
    <reaction evidence="13 14">
        <text>a 5'-end ribonucleotide-tRNA(His) + GTP + ATP + H2O = a 5'-end phospho-guanosine-ribonucleotide-tRNA(His) + AMP + 2 diphosphate + H(+)</text>
        <dbReference type="Rhea" id="RHEA:54564"/>
        <dbReference type="Rhea" id="RHEA-COMP:14193"/>
        <dbReference type="Rhea" id="RHEA-COMP:14917"/>
        <dbReference type="ChEBI" id="CHEBI:15377"/>
        <dbReference type="ChEBI" id="CHEBI:15378"/>
        <dbReference type="ChEBI" id="CHEBI:30616"/>
        <dbReference type="ChEBI" id="CHEBI:33019"/>
        <dbReference type="ChEBI" id="CHEBI:37565"/>
        <dbReference type="ChEBI" id="CHEBI:138282"/>
        <dbReference type="ChEBI" id="CHEBI:141847"/>
        <dbReference type="ChEBI" id="CHEBI:456215"/>
        <dbReference type="EC" id="2.7.7.79"/>
    </reaction>
</comment>
<dbReference type="GO" id="GO:0005525">
    <property type="term" value="F:GTP binding"/>
    <property type="evidence" value="ECO:0007669"/>
    <property type="project" value="UniProtKB-UniRule"/>
</dbReference>
<evidence type="ECO:0000256" key="2">
    <source>
        <dbReference type="ARBA" id="ARBA00010113"/>
    </source>
</evidence>
<feature type="binding site" evidence="15">
    <location>
        <begin position="75"/>
        <end position="76"/>
    </location>
    <ligand>
        <name>GTP</name>
        <dbReference type="ChEBI" id="CHEBI:37565"/>
    </ligand>
</feature>
<feature type="domain" description="tRNAHis guanylyltransferase catalytic" evidence="18">
    <location>
        <begin position="6"/>
        <end position="137"/>
    </location>
</feature>
<comment type="caution">
    <text evidence="20">The sequence shown here is derived from an EMBL/GenBank/DDBJ whole genome shotgun (WGS) entry which is preliminary data.</text>
</comment>
<evidence type="ECO:0000256" key="3">
    <source>
        <dbReference type="ARBA" id="ARBA00012511"/>
    </source>
</evidence>
<dbReference type="PANTHER" id="PTHR12729">
    <property type="entry name" value="TRNA(HIS) GUANYLYLTRANSFERASE-RELATED"/>
    <property type="match status" value="1"/>
</dbReference>
<feature type="binding site" evidence="16">
    <location>
        <position position="76"/>
    </location>
    <ligand>
        <name>Mg(2+)</name>
        <dbReference type="ChEBI" id="CHEBI:18420"/>
        <label>2</label>
        <note>catalytic</note>
    </ligand>
</feature>
<evidence type="ECO:0000256" key="12">
    <source>
        <dbReference type="ARBA" id="ARBA00032480"/>
    </source>
</evidence>
<evidence type="ECO:0000256" key="6">
    <source>
        <dbReference type="ARBA" id="ARBA00022694"/>
    </source>
</evidence>
<keyword evidence="5 14" id="KW-0808">Transferase</keyword>
<comment type="function">
    <text evidence="1 14">Adds a GMP to the 5'-end of tRNA(His) after transcription and RNase P cleavage.</text>
</comment>